<dbReference type="EMBL" id="QFQB01000010">
    <property type="protein sequence ID" value="PZQ47721.1"/>
    <property type="molecule type" value="Genomic_DNA"/>
</dbReference>
<proteinExistence type="predicted"/>
<evidence type="ECO:0008006" key="5">
    <source>
        <dbReference type="Google" id="ProtNLM"/>
    </source>
</evidence>
<organism evidence="3 4">
    <name type="scientific">Micavibrio aeruginosavorus</name>
    <dbReference type="NCBI Taxonomy" id="349221"/>
    <lineage>
        <taxon>Bacteria</taxon>
        <taxon>Pseudomonadati</taxon>
        <taxon>Bdellovibrionota</taxon>
        <taxon>Bdellovibrionia</taxon>
        <taxon>Bdellovibrionales</taxon>
        <taxon>Pseudobdellovibrionaceae</taxon>
        <taxon>Micavibrio</taxon>
    </lineage>
</organism>
<evidence type="ECO:0000313" key="3">
    <source>
        <dbReference type="EMBL" id="PZQ47721.1"/>
    </source>
</evidence>
<keyword evidence="2" id="KW-0812">Transmembrane</keyword>
<dbReference type="AlphaFoldDB" id="A0A2W5N2I4"/>
<evidence type="ECO:0000313" key="4">
    <source>
        <dbReference type="Proteomes" id="UP000249417"/>
    </source>
</evidence>
<protein>
    <recommendedName>
        <fullName evidence="5">Protein kinase domain-containing protein</fullName>
    </recommendedName>
</protein>
<keyword evidence="2" id="KW-1133">Transmembrane helix</keyword>
<accession>A0A2W5N2I4</accession>
<evidence type="ECO:0000256" key="1">
    <source>
        <dbReference type="SAM" id="MobiDB-lite"/>
    </source>
</evidence>
<reference evidence="3 4" key="1">
    <citation type="submission" date="2017-08" db="EMBL/GenBank/DDBJ databases">
        <title>Infants hospitalized years apart are colonized by the same room-sourced microbial strains.</title>
        <authorList>
            <person name="Brooks B."/>
            <person name="Olm M.R."/>
            <person name="Firek B.A."/>
            <person name="Baker R."/>
            <person name="Thomas B.C."/>
            <person name="Morowitz M.J."/>
            <person name="Banfield J.F."/>
        </authorList>
    </citation>
    <scope>NUCLEOTIDE SEQUENCE [LARGE SCALE GENOMIC DNA]</scope>
    <source>
        <strain evidence="3">S2_005_002_R2_29</strain>
    </source>
</reference>
<sequence>MSDVTVQNEPEDKANIAANAEAPPPPSAAPPTGKQMLSGDVIFNDSITIYSGNRLPQYDNGPIKAYSARGVDRAPPSLVAYICEDHLIPRADKAPAYSSIANSALPPIIATGPVHWAPEGREKYCFIYENKFGNVVMPNDTRGGMGLKPDYMMNAVIRPMVNALADLRDKGIVHGRIRPSNLYDGGEKVFERVLLGDCLTLPVAYNQSVLYLPIERALASPIGRGTGTFADDLYAFGVTLAMMLRHHDPMEGLDDNEIIERKLDEGTYMALLGRDRFSGAVLELLRGLLQDDAEDRWTIDGVLLWMDGRRLSPKQAMRRPKANRPLLFKGEKYLRPELLARDLSKDMAEARTIVENGEMEQWMVRALDDKAAVARLESAVSEAEEAGKGAGYNEKLATRVAIALHPEGPIRYKSINLFPEAVGAALTEAFIMKRDLQTYIDFFMSYFVTQWIDAQPNGVTDVGTLISSFDGARAFLRQKGLGTGLERCIYSLCPETPCLSEKLSKYYVRTPEDMLNAFEKLSYLPSRPAMFFDRHSVAYLLVKDRKNIDPYMHDLNALESYRRILAEMKIVATIQKRSQLGRFPGIAKWISDNLEPIYERFHDRELRIELKKKVERLVDSGDLPKLIGLFDDPSVYQEDNAEFRRAMRKHHDLEVEVHDIERDLQNEENYGKEEGSQAAALVSAVLAMLIILVLAFTSFNPGGL</sequence>
<evidence type="ECO:0000256" key="2">
    <source>
        <dbReference type="SAM" id="Phobius"/>
    </source>
</evidence>
<dbReference type="InterPro" id="IPR011009">
    <property type="entry name" value="Kinase-like_dom_sf"/>
</dbReference>
<dbReference type="Proteomes" id="UP000249417">
    <property type="component" value="Unassembled WGS sequence"/>
</dbReference>
<dbReference type="SUPFAM" id="SSF56112">
    <property type="entry name" value="Protein kinase-like (PK-like)"/>
    <property type="match status" value="1"/>
</dbReference>
<comment type="caution">
    <text evidence="3">The sequence shown here is derived from an EMBL/GenBank/DDBJ whole genome shotgun (WGS) entry which is preliminary data.</text>
</comment>
<feature type="transmembrane region" description="Helical" evidence="2">
    <location>
        <begin position="678"/>
        <end position="699"/>
    </location>
</feature>
<name>A0A2W5N2I4_9BACT</name>
<dbReference type="Gene3D" id="1.10.510.10">
    <property type="entry name" value="Transferase(Phosphotransferase) domain 1"/>
    <property type="match status" value="1"/>
</dbReference>
<gene>
    <name evidence="3" type="ORF">DI551_02865</name>
</gene>
<keyword evidence="2" id="KW-0472">Membrane</keyword>
<feature type="region of interest" description="Disordered" evidence="1">
    <location>
        <begin position="1"/>
        <end position="35"/>
    </location>
</feature>